<reference evidence="2" key="1">
    <citation type="journal article" date="2023" name="Genome Biol. Evol.">
        <title>First Whole Genome Sequence and Flow Cytometry Genome Size Data for the Lichen-Forming Fungus Ramalina farinacea (Ascomycota).</title>
        <authorList>
            <person name="Llewellyn T."/>
            <person name="Mian S."/>
            <person name="Hill R."/>
            <person name="Leitch I.J."/>
            <person name="Gaya E."/>
        </authorList>
    </citation>
    <scope>NUCLEOTIDE SEQUENCE</scope>
    <source>
        <strain evidence="2">LIQ254RAFAR</strain>
    </source>
</reference>
<sequence>MSLQESKVLELIASYRTVDERHPLVDLLCSDPDSNDFFHETLNHDAFVISKRSQDIEDGEISIYQKAFLILSDNQPQDYDAAVALWTNELFGFRAMPSEMEALDILANLSAKLTNYAPPDMRSLMKAHAPEEEDCAVEGTAEHPTMILSQETDFHNELHESPTDIGQGILPDKTAETGTTKPFANDASFQRLLETYHKARRDFDDATPRTKERTAAARFLRDTSENCLGYLTRKKCESFIEALDQSSMEEIMMDKAVVRELTDTVAETSAFVEGSRGGKKRSFDEGSSTDPSTASMTTQSKPASPKKKRRPPIKLITEDSKTARTPIRTDHMARQQAPSPENLRLGRHEVTMPPDRPIDNQSPEYHIRGNRWESHHAVQRREIETGERFREARDRHEHRFDTTSRHGFAHGRSERSISPGRYLSYGFRHEYDEENCFERDSGYHEMANGRSAPRAWDTYHPIYDY</sequence>
<comment type="caution">
    <text evidence="2">The sequence shown here is derived from an EMBL/GenBank/DDBJ whole genome shotgun (WGS) entry which is preliminary data.</text>
</comment>
<name>A0AA43QK73_9LECA</name>
<evidence type="ECO:0000313" key="3">
    <source>
        <dbReference type="Proteomes" id="UP001161017"/>
    </source>
</evidence>
<accession>A0AA43QK73</accession>
<dbReference type="Proteomes" id="UP001161017">
    <property type="component" value="Unassembled WGS sequence"/>
</dbReference>
<evidence type="ECO:0000256" key="1">
    <source>
        <dbReference type="SAM" id="MobiDB-lite"/>
    </source>
</evidence>
<feature type="compositionally biased region" description="Basic and acidic residues" evidence="1">
    <location>
        <begin position="316"/>
        <end position="333"/>
    </location>
</feature>
<organism evidence="2 3">
    <name type="scientific">Ramalina farinacea</name>
    <dbReference type="NCBI Taxonomy" id="258253"/>
    <lineage>
        <taxon>Eukaryota</taxon>
        <taxon>Fungi</taxon>
        <taxon>Dikarya</taxon>
        <taxon>Ascomycota</taxon>
        <taxon>Pezizomycotina</taxon>
        <taxon>Lecanoromycetes</taxon>
        <taxon>OSLEUM clade</taxon>
        <taxon>Lecanoromycetidae</taxon>
        <taxon>Lecanorales</taxon>
        <taxon>Lecanorineae</taxon>
        <taxon>Ramalinaceae</taxon>
        <taxon>Ramalina</taxon>
    </lineage>
</organism>
<dbReference type="AlphaFoldDB" id="A0AA43QK73"/>
<proteinExistence type="predicted"/>
<feature type="region of interest" description="Disordered" evidence="1">
    <location>
        <begin position="269"/>
        <end position="338"/>
    </location>
</feature>
<keyword evidence="3" id="KW-1185">Reference proteome</keyword>
<evidence type="ECO:0000313" key="2">
    <source>
        <dbReference type="EMBL" id="MDI1486233.1"/>
    </source>
</evidence>
<protein>
    <submittedName>
        <fullName evidence="2">Uncharacterized protein</fullName>
    </submittedName>
</protein>
<feature type="compositionally biased region" description="Polar residues" evidence="1">
    <location>
        <begin position="285"/>
        <end position="299"/>
    </location>
</feature>
<dbReference type="EMBL" id="JAPUFD010000003">
    <property type="protein sequence ID" value="MDI1486233.1"/>
    <property type="molecule type" value="Genomic_DNA"/>
</dbReference>
<gene>
    <name evidence="2" type="ORF">OHK93_005459</name>
</gene>